<protein>
    <recommendedName>
        <fullName evidence="3">Gamma-glutamylcyclotransferase</fullName>
    </recommendedName>
</protein>
<comment type="caution">
    <text evidence="1">The sequence shown here is derived from an EMBL/GenBank/DDBJ whole genome shotgun (WGS) entry which is preliminary data.</text>
</comment>
<dbReference type="RefSeq" id="WP_379864636.1">
    <property type="nucleotide sequence ID" value="NZ_JBHTBW010000021.1"/>
</dbReference>
<keyword evidence="2" id="KW-1185">Reference proteome</keyword>
<dbReference type="EMBL" id="JBHTBW010000021">
    <property type="protein sequence ID" value="MFC7441346.1"/>
    <property type="molecule type" value="Genomic_DNA"/>
</dbReference>
<gene>
    <name evidence="1" type="ORF">ACFQNG_09255</name>
</gene>
<organism evidence="1 2">
    <name type="scientific">Laceyella putida</name>
    <dbReference type="NCBI Taxonomy" id="110101"/>
    <lineage>
        <taxon>Bacteria</taxon>
        <taxon>Bacillati</taxon>
        <taxon>Bacillota</taxon>
        <taxon>Bacilli</taxon>
        <taxon>Bacillales</taxon>
        <taxon>Thermoactinomycetaceae</taxon>
        <taxon>Laceyella</taxon>
    </lineage>
</organism>
<dbReference type="Proteomes" id="UP001596500">
    <property type="component" value="Unassembled WGS sequence"/>
</dbReference>
<name>A0ABW2RK24_9BACL</name>
<reference evidence="2" key="1">
    <citation type="journal article" date="2019" name="Int. J. Syst. Evol. Microbiol.">
        <title>The Global Catalogue of Microorganisms (GCM) 10K type strain sequencing project: providing services to taxonomists for standard genome sequencing and annotation.</title>
        <authorList>
            <consortium name="The Broad Institute Genomics Platform"/>
            <consortium name="The Broad Institute Genome Sequencing Center for Infectious Disease"/>
            <person name="Wu L."/>
            <person name="Ma J."/>
        </authorList>
    </citation>
    <scope>NUCLEOTIDE SEQUENCE [LARGE SCALE GENOMIC DNA]</scope>
    <source>
        <strain evidence="2">CGMCC 1.12942</strain>
    </source>
</reference>
<accession>A0ABW2RK24</accession>
<evidence type="ECO:0000313" key="1">
    <source>
        <dbReference type="EMBL" id="MFC7441346.1"/>
    </source>
</evidence>
<evidence type="ECO:0008006" key="3">
    <source>
        <dbReference type="Google" id="ProtNLM"/>
    </source>
</evidence>
<evidence type="ECO:0000313" key="2">
    <source>
        <dbReference type="Proteomes" id="UP001596500"/>
    </source>
</evidence>
<sequence length="177" mass="20035">MKSFTHGMLFNFQEAAREMFARDITRKVGDYLAEHPQSLFGTIDLGSGSIYVYGHLRQASFDEEADRCEFAYHSIEGDRGTETLSYEELLISHEAGFDIVEDEGAPCYYDVLYVTFMDEATGKETTYFIADEQRVAQPLAYVGEYWQRVSEVGRDVDFQMSGCSKIDPTKGASCCEN</sequence>
<proteinExistence type="predicted"/>